<dbReference type="Proteomes" id="UP001055167">
    <property type="component" value="Unassembled WGS sequence"/>
</dbReference>
<proteinExistence type="predicted"/>
<dbReference type="RefSeq" id="WP_128561599.1">
    <property type="nucleotide sequence ID" value="NZ_BPQH01000001.1"/>
</dbReference>
<reference evidence="3" key="2">
    <citation type="submission" date="2021-08" db="EMBL/GenBank/DDBJ databases">
        <authorList>
            <person name="Tani A."/>
            <person name="Ola A."/>
            <person name="Ogura Y."/>
            <person name="Katsura K."/>
            <person name="Hayashi T."/>
        </authorList>
    </citation>
    <scope>NUCLEOTIDE SEQUENCE</scope>
    <source>
        <strain evidence="3">KCTC 52305</strain>
    </source>
</reference>
<gene>
    <name evidence="3" type="ORF">OPKNFCMD_0051</name>
</gene>
<name>A0ABQ4QR20_9HYPH</name>
<organism evidence="3 4">
    <name type="scientific">Methylobacterium crusticola</name>
    <dbReference type="NCBI Taxonomy" id="1697972"/>
    <lineage>
        <taxon>Bacteria</taxon>
        <taxon>Pseudomonadati</taxon>
        <taxon>Pseudomonadota</taxon>
        <taxon>Alphaproteobacteria</taxon>
        <taxon>Hyphomicrobiales</taxon>
        <taxon>Methylobacteriaceae</taxon>
        <taxon>Methylobacterium</taxon>
    </lineage>
</organism>
<keyword evidence="2" id="KW-0732">Signal</keyword>
<evidence type="ECO:0000313" key="3">
    <source>
        <dbReference type="EMBL" id="GJD47345.1"/>
    </source>
</evidence>
<protein>
    <submittedName>
        <fullName evidence="3">Uncharacterized protein</fullName>
    </submittedName>
</protein>
<evidence type="ECO:0000256" key="1">
    <source>
        <dbReference type="SAM" id="MobiDB-lite"/>
    </source>
</evidence>
<accession>A0ABQ4QR20</accession>
<keyword evidence="4" id="KW-1185">Reference proteome</keyword>
<dbReference type="EMBL" id="BPQH01000001">
    <property type="protein sequence ID" value="GJD47345.1"/>
    <property type="molecule type" value="Genomic_DNA"/>
</dbReference>
<reference evidence="3" key="1">
    <citation type="journal article" date="2021" name="Front. Microbiol.">
        <title>Comprehensive Comparative Genomics and Phenotyping of Methylobacterium Species.</title>
        <authorList>
            <person name="Alessa O."/>
            <person name="Ogura Y."/>
            <person name="Fujitani Y."/>
            <person name="Takami H."/>
            <person name="Hayashi T."/>
            <person name="Sahin N."/>
            <person name="Tani A."/>
        </authorList>
    </citation>
    <scope>NUCLEOTIDE SEQUENCE</scope>
    <source>
        <strain evidence="3">KCTC 52305</strain>
    </source>
</reference>
<feature type="region of interest" description="Disordered" evidence="1">
    <location>
        <begin position="20"/>
        <end position="40"/>
    </location>
</feature>
<feature type="signal peptide" evidence="2">
    <location>
        <begin position="1"/>
        <end position="19"/>
    </location>
</feature>
<evidence type="ECO:0000313" key="4">
    <source>
        <dbReference type="Proteomes" id="UP001055167"/>
    </source>
</evidence>
<feature type="chain" id="PRO_5045237380" evidence="2">
    <location>
        <begin position="20"/>
        <end position="114"/>
    </location>
</feature>
<feature type="region of interest" description="Disordered" evidence="1">
    <location>
        <begin position="89"/>
        <end position="114"/>
    </location>
</feature>
<comment type="caution">
    <text evidence="3">The sequence shown here is derived from an EMBL/GenBank/DDBJ whole genome shotgun (WGS) entry which is preliminary data.</text>
</comment>
<sequence length="114" mass="11453">MRLCLAGLALLADCAAAAAAGPALPPPAPPPPAPPPVNLPTALVGLLREGNNAVGAGVLLTPSPAAPAAASPGAWLLWLRLAGRAPARDSRAERVVVPPHPMRAGRLARQPEPR</sequence>
<evidence type="ECO:0000256" key="2">
    <source>
        <dbReference type="SAM" id="SignalP"/>
    </source>
</evidence>
<feature type="compositionally biased region" description="Pro residues" evidence="1">
    <location>
        <begin position="23"/>
        <end position="38"/>
    </location>
</feature>